<dbReference type="GO" id="GO:0016020">
    <property type="term" value="C:membrane"/>
    <property type="evidence" value="ECO:0007669"/>
    <property type="project" value="InterPro"/>
</dbReference>
<organism evidence="2 3">
    <name type="scientific">Mesorhizobium prunaredense</name>
    <dbReference type="NCBI Taxonomy" id="1631249"/>
    <lineage>
        <taxon>Bacteria</taxon>
        <taxon>Pseudomonadati</taxon>
        <taxon>Pseudomonadota</taxon>
        <taxon>Alphaproteobacteria</taxon>
        <taxon>Hyphomicrobiales</taxon>
        <taxon>Phyllobacteriaceae</taxon>
        <taxon>Mesorhizobium</taxon>
    </lineage>
</organism>
<dbReference type="Proteomes" id="UP000188388">
    <property type="component" value="Unassembled WGS sequence"/>
</dbReference>
<feature type="transmembrane region" description="Helical" evidence="1">
    <location>
        <begin position="86"/>
        <end position="108"/>
    </location>
</feature>
<reference evidence="3" key="1">
    <citation type="submission" date="2017-01" db="EMBL/GenBank/DDBJ databases">
        <authorList>
            <person name="Brunel B."/>
        </authorList>
    </citation>
    <scope>NUCLEOTIDE SEQUENCE [LARGE SCALE GENOMIC DNA]</scope>
</reference>
<feature type="transmembrane region" description="Helical" evidence="1">
    <location>
        <begin position="120"/>
        <end position="145"/>
    </location>
</feature>
<accession>A0A1R3V6A9</accession>
<evidence type="ECO:0000313" key="3">
    <source>
        <dbReference type="Proteomes" id="UP000188388"/>
    </source>
</evidence>
<feature type="transmembrane region" description="Helical" evidence="1">
    <location>
        <begin position="24"/>
        <end position="45"/>
    </location>
</feature>
<dbReference type="RefSeq" id="WP_167378724.1">
    <property type="nucleotide sequence ID" value="NZ_FTPD01000015.1"/>
</dbReference>
<gene>
    <name evidence="2" type="ORF">BQ8794_220019</name>
</gene>
<keyword evidence="1" id="KW-0472">Membrane</keyword>
<evidence type="ECO:0000313" key="2">
    <source>
        <dbReference type="EMBL" id="SIT55455.1"/>
    </source>
</evidence>
<dbReference type="Pfam" id="PF03616">
    <property type="entry name" value="Glt_symporter"/>
    <property type="match status" value="1"/>
</dbReference>
<keyword evidence="1" id="KW-0812">Transmembrane</keyword>
<name>A0A1R3V6A9_9HYPH</name>
<sequence length="148" mass="15666">MRLLIARLRRPRVLPDGVWPSRTAALALIAEVSLGVFLAMSLMSMKLWTLTDLAGPLSALLALQLVLAVMFAVYICFPALGRNYDAAVASAGFIGFGLGATPTAMANMTAVTQRHGPSHVAFLVVPLVGAFFIDIANAIVIKLFLAAI</sequence>
<dbReference type="GO" id="GO:0015501">
    <property type="term" value="F:glutamate:sodium symporter activity"/>
    <property type="evidence" value="ECO:0007669"/>
    <property type="project" value="InterPro"/>
</dbReference>
<dbReference type="STRING" id="1631249.BQ8794_220019"/>
<keyword evidence="1" id="KW-1133">Transmembrane helix</keyword>
<feature type="transmembrane region" description="Helical" evidence="1">
    <location>
        <begin position="57"/>
        <end position="80"/>
    </location>
</feature>
<evidence type="ECO:0000256" key="1">
    <source>
        <dbReference type="SAM" id="Phobius"/>
    </source>
</evidence>
<dbReference type="InterPro" id="IPR004445">
    <property type="entry name" value="GltS"/>
</dbReference>
<dbReference type="EMBL" id="FTPD01000015">
    <property type="protein sequence ID" value="SIT55455.1"/>
    <property type="molecule type" value="Genomic_DNA"/>
</dbReference>
<proteinExistence type="predicted"/>
<protein>
    <submittedName>
        <fullName evidence="2">Glutamate transporter</fullName>
    </submittedName>
</protein>
<keyword evidence="3" id="KW-1185">Reference proteome</keyword>
<dbReference type="AlphaFoldDB" id="A0A1R3V6A9"/>
<dbReference type="GO" id="GO:0015813">
    <property type="term" value="P:L-glutamate transmembrane transport"/>
    <property type="evidence" value="ECO:0007669"/>
    <property type="project" value="InterPro"/>
</dbReference>
<dbReference type="PANTHER" id="PTHR36178">
    <property type="entry name" value="SLR0625 PROTEIN"/>
    <property type="match status" value="1"/>
</dbReference>
<dbReference type="PANTHER" id="PTHR36178:SF1">
    <property type="entry name" value="SODIUM_GLUTAMATE SYMPORTER"/>
    <property type="match status" value="1"/>
</dbReference>